<proteinExistence type="predicted"/>
<evidence type="ECO:0000313" key="2">
    <source>
        <dbReference type="Proteomes" id="UP000276133"/>
    </source>
</evidence>
<dbReference type="EMBL" id="REGN01004814">
    <property type="protein sequence ID" value="RNA16096.1"/>
    <property type="molecule type" value="Genomic_DNA"/>
</dbReference>
<gene>
    <name evidence="1" type="ORF">BpHYR1_020057</name>
</gene>
<dbReference type="Proteomes" id="UP000276133">
    <property type="component" value="Unassembled WGS sequence"/>
</dbReference>
<keyword evidence="2" id="KW-1185">Reference proteome</keyword>
<organism evidence="1 2">
    <name type="scientific">Brachionus plicatilis</name>
    <name type="common">Marine rotifer</name>
    <name type="synonym">Brachionus muelleri</name>
    <dbReference type="NCBI Taxonomy" id="10195"/>
    <lineage>
        <taxon>Eukaryota</taxon>
        <taxon>Metazoa</taxon>
        <taxon>Spiralia</taxon>
        <taxon>Gnathifera</taxon>
        <taxon>Rotifera</taxon>
        <taxon>Eurotatoria</taxon>
        <taxon>Monogononta</taxon>
        <taxon>Pseudotrocha</taxon>
        <taxon>Ploima</taxon>
        <taxon>Brachionidae</taxon>
        <taxon>Brachionus</taxon>
    </lineage>
</organism>
<evidence type="ECO:0000313" key="1">
    <source>
        <dbReference type="EMBL" id="RNA16096.1"/>
    </source>
</evidence>
<comment type="caution">
    <text evidence="1">The sequence shown here is derived from an EMBL/GenBank/DDBJ whole genome shotgun (WGS) entry which is preliminary data.</text>
</comment>
<sequence>MSGQFGIEVGLDVGLGKGAFGKDGSLGLVRYFRLTSVVGLISRRPLQLFDNPAGFNDVNFKGGYPGEGSVMVLSVNHEDDVED</sequence>
<reference evidence="1 2" key="1">
    <citation type="journal article" date="2018" name="Sci. Rep.">
        <title>Genomic signatures of local adaptation to the degree of environmental predictability in rotifers.</title>
        <authorList>
            <person name="Franch-Gras L."/>
            <person name="Hahn C."/>
            <person name="Garcia-Roger E.M."/>
            <person name="Carmona M.J."/>
            <person name="Serra M."/>
            <person name="Gomez A."/>
        </authorList>
    </citation>
    <scope>NUCLEOTIDE SEQUENCE [LARGE SCALE GENOMIC DNA]</scope>
    <source>
        <strain evidence="1">HYR1</strain>
    </source>
</reference>
<protein>
    <submittedName>
        <fullName evidence="1">Uncharacterized protein</fullName>
    </submittedName>
</protein>
<dbReference type="AlphaFoldDB" id="A0A3M7QXN8"/>
<name>A0A3M7QXN8_BRAPC</name>
<accession>A0A3M7QXN8</accession>